<dbReference type="GO" id="GO:0016787">
    <property type="term" value="F:hydrolase activity"/>
    <property type="evidence" value="ECO:0007669"/>
    <property type="project" value="UniProtKB-KW"/>
</dbReference>
<dbReference type="CDD" id="cd00077">
    <property type="entry name" value="HDc"/>
    <property type="match status" value="1"/>
</dbReference>
<dbReference type="EMBL" id="CP162599">
    <property type="protein sequence ID" value="XDK31753.1"/>
    <property type="molecule type" value="Genomic_DNA"/>
</dbReference>
<dbReference type="InterPro" id="IPR003607">
    <property type="entry name" value="HD/PDEase_dom"/>
</dbReference>
<dbReference type="RefSeq" id="WP_368652478.1">
    <property type="nucleotide sequence ID" value="NZ_CP162599.1"/>
</dbReference>
<organism evidence="2">
    <name type="scientific">Ornithinibacillus sp. 4-3</name>
    <dbReference type="NCBI Taxonomy" id="3231488"/>
    <lineage>
        <taxon>Bacteria</taxon>
        <taxon>Bacillati</taxon>
        <taxon>Bacillota</taxon>
        <taxon>Bacilli</taxon>
        <taxon>Bacillales</taxon>
        <taxon>Bacillaceae</taxon>
        <taxon>Ornithinibacillus</taxon>
    </lineage>
</organism>
<dbReference type="Pfam" id="PF13487">
    <property type="entry name" value="HD_5"/>
    <property type="match status" value="1"/>
</dbReference>
<dbReference type="EC" id="3.1.4.-" evidence="2"/>
<dbReference type="PROSITE" id="PS51832">
    <property type="entry name" value="HD_GYP"/>
    <property type="match status" value="1"/>
</dbReference>
<dbReference type="InterPro" id="IPR037522">
    <property type="entry name" value="HD_GYP_dom"/>
</dbReference>
<dbReference type="Gene3D" id="1.10.3210.10">
    <property type="entry name" value="Hypothetical protein af1432"/>
    <property type="match status" value="1"/>
</dbReference>
<dbReference type="SMART" id="SM00471">
    <property type="entry name" value="HDc"/>
    <property type="match status" value="1"/>
</dbReference>
<evidence type="ECO:0000313" key="2">
    <source>
        <dbReference type="EMBL" id="XDK31753.1"/>
    </source>
</evidence>
<accession>A0AB39HPM5</accession>
<proteinExistence type="predicted"/>
<sequence>MRLASTRTVKPNKTIAKTIYNETGSVLVRQGVVVTEQLKESLLKRGITCIYIEEDSTKDIYVNLSIPSDLRIEATKTIREVFSEMKMEQNFIFNKREEKLTKMIRNLIENMSVQKDGLSLLADILVTDDYLFQHSLNVALYALAIGSQLRFSEKELIELGLGSILNDFGKIFIDDTILKKEAHLTTEEYEEMKQHPELGFDFIRQHTDLPTVVAHCAYQHHERLDGSGYPRKLVGNEIHTYAKVIGVADVFDAVTTNRVYRKAMLPHEGLEILYAQATDKFDIKIVEAFKKSIVIYPNGITVELSDGRKGVVVRQNQHLYDRPIIRIMDVDDTGNSEYYDLDLSKALNIMITSCYIV</sequence>
<protein>
    <submittedName>
        <fullName evidence="2">HD-GYP domain-containing protein</fullName>
        <ecNumber evidence="2">3.1.4.-</ecNumber>
    </submittedName>
</protein>
<feature type="domain" description="HD-GYP" evidence="1">
    <location>
        <begin position="109"/>
        <end position="305"/>
    </location>
</feature>
<gene>
    <name evidence="2" type="ORF">AB4Y30_12045</name>
</gene>
<dbReference type="AlphaFoldDB" id="A0AB39HPM5"/>
<name>A0AB39HPM5_9BACI</name>
<keyword evidence="2" id="KW-0378">Hydrolase</keyword>
<reference evidence="2" key="1">
    <citation type="submission" date="2024-07" db="EMBL/GenBank/DDBJ databases">
        <title>Halotolerant mesophilic bacterium Ornithinibacillus sp. 4-3, sp. nov., isolated from soil.</title>
        <authorList>
            <person name="Sidarenka A.V."/>
            <person name="Guliayeva D.E."/>
            <person name="Leanovich S.I."/>
            <person name="Hileuskaya K.S."/>
            <person name="Akhremchuk A.E."/>
            <person name="Sikolenko M.A."/>
            <person name="Valentovich L.N."/>
        </authorList>
    </citation>
    <scope>NUCLEOTIDE SEQUENCE</scope>
    <source>
        <strain evidence="2">4-3</strain>
    </source>
</reference>
<dbReference type="PANTHER" id="PTHR43155">
    <property type="entry name" value="CYCLIC DI-GMP PHOSPHODIESTERASE PA4108-RELATED"/>
    <property type="match status" value="1"/>
</dbReference>
<dbReference type="SUPFAM" id="SSF109604">
    <property type="entry name" value="HD-domain/PDEase-like"/>
    <property type="match status" value="1"/>
</dbReference>
<dbReference type="PANTHER" id="PTHR43155:SF2">
    <property type="entry name" value="CYCLIC DI-GMP PHOSPHODIESTERASE PA4108"/>
    <property type="match status" value="1"/>
</dbReference>
<evidence type="ECO:0000259" key="1">
    <source>
        <dbReference type="PROSITE" id="PS51832"/>
    </source>
</evidence>